<dbReference type="EMBL" id="BRXS01000002">
    <property type="protein sequence ID" value="GLC25216.1"/>
    <property type="molecule type" value="Genomic_DNA"/>
</dbReference>
<dbReference type="Proteomes" id="UP001161325">
    <property type="component" value="Unassembled WGS sequence"/>
</dbReference>
<dbReference type="AlphaFoldDB" id="A0AA37Q8W7"/>
<dbReference type="PANTHER" id="PTHR36965">
    <property type="entry name" value="FE(2+)-TRAFFICKING PROTEIN-RELATED"/>
    <property type="match status" value="1"/>
</dbReference>
<keyword evidence="1" id="KW-0408">Iron</keyword>
<evidence type="ECO:0000256" key="1">
    <source>
        <dbReference type="ARBA" id="ARBA00023004"/>
    </source>
</evidence>
<gene>
    <name evidence="2" type="ORF">rosag_17290</name>
</gene>
<dbReference type="Gene3D" id="1.10.3880.10">
    <property type="entry name" value="Fe(II) trafficking protein YggX"/>
    <property type="match status" value="1"/>
</dbReference>
<dbReference type="PANTHER" id="PTHR36965:SF1">
    <property type="entry name" value="FE(2+)-TRAFFICKING PROTEIN-RELATED"/>
    <property type="match status" value="1"/>
</dbReference>
<dbReference type="Pfam" id="PF04362">
    <property type="entry name" value="Iron_traffic"/>
    <property type="match status" value="1"/>
</dbReference>
<keyword evidence="3" id="KW-1185">Reference proteome</keyword>
<evidence type="ECO:0000313" key="2">
    <source>
        <dbReference type="EMBL" id="GLC25216.1"/>
    </source>
</evidence>
<protein>
    <submittedName>
        <fullName evidence="2">Fe(2+)-trafficking protein</fullName>
    </submittedName>
</protein>
<dbReference type="SUPFAM" id="SSF111148">
    <property type="entry name" value="YggX-like"/>
    <property type="match status" value="1"/>
</dbReference>
<dbReference type="InterPro" id="IPR007457">
    <property type="entry name" value="Fe_traffick_prot_YggX"/>
</dbReference>
<dbReference type="RefSeq" id="WP_284349660.1">
    <property type="nucleotide sequence ID" value="NZ_BRXS01000002.1"/>
</dbReference>
<dbReference type="GO" id="GO:0034599">
    <property type="term" value="P:cellular response to oxidative stress"/>
    <property type="evidence" value="ECO:0007669"/>
    <property type="project" value="TreeGrafter"/>
</dbReference>
<dbReference type="InterPro" id="IPR036766">
    <property type="entry name" value="Fe_traffick_prot_YggX_sf"/>
</dbReference>
<sequence length="94" mass="10523">MPDVTCSRCGQTRAGFERPPVGVGGATGERIVREICQDCWGQWLKQQTMLINHYGLNLMDPQARSFLSKNRDAYLFKAGSGEEVDTTKQGTINW</sequence>
<dbReference type="NCBIfam" id="NF003817">
    <property type="entry name" value="PRK05408.1"/>
    <property type="match status" value="1"/>
</dbReference>
<reference evidence="2" key="1">
    <citation type="submission" date="2022-08" db="EMBL/GenBank/DDBJ databases">
        <title>Draft genome sequencing of Roseisolibacter agri AW1220.</title>
        <authorList>
            <person name="Tobiishi Y."/>
            <person name="Tonouchi A."/>
        </authorList>
    </citation>
    <scope>NUCLEOTIDE SEQUENCE</scope>
    <source>
        <strain evidence="2">AW1220</strain>
    </source>
</reference>
<dbReference type="GO" id="GO:0005829">
    <property type="term" value="C:cytosol"/>
    <property type="evidence" value="ECO:0007669"/>
    <property type="project" value="TreeGrafter"/>
</dbReference>
<organism evidence="2 3">
    <name type="scientific">Roseisolibacter agri</name>
    <dbReference type="NCBI Taxonomy" id="2014610"/>
    <lineage>
        <taxon>Bacteria</taxon>
        <taxon>Pseudomonadati</taxon>
        <taxon>Gemmatimonadota</taxon>
        <taxon>Gemmatimonadia</taxon>
        <taxon>Gemmatimonadales</taxon>
        <taxon>Gemmatimonadaceae</taxon>
        <taxon>Roseisolibacter</taxon>
    </lineage>
</organism>
<evidence type="ECO:0000313" key="3">
    <source>
        <dbReference type="Proteomes" id="UP001161325"/>
    </source>
</evidence>
<accession>A0AA37Q8W7</accession>
<proteinExistence type="predicted"/>
<dbReference type="GO" id="GO:0005506">
    <property type="term" value="F:iron ion binding"/>
    <property type="evidence" value="ECO:0007669"/>
    <property type="project" value="InterPro"/>
</dbReference>
<comment type="caution">
    <text evidence="2">The sequence shown here is derived from an EMBL/GenBank/DDBJ whole genome shotgun (WGS) entry which is preliminary data.</text>
</comment>
<name>A0AA37Q8W7_9BACT</name>